<dbReference type="OrthoDB" id="5098439at2759"/>
<dbReference type="AlphaFoldDB" id="A0A395RYJ8"/>
<feature type="region of interest" description="Disordered" evidence="1">
    <location>
        <begin position="1"/>
        <end position="73"/>
    </location>
</feature>
<organism evidence="2 3">
    <name type="scientific">Fusarium longipes</name>
    <dbReference type="NCBI Taxonomy" id="694270"/>
    <lineage>
        <taxon>Eukaryota</taxon>
        <taxon>Fungi</taxon>
        <taxon>Dikarya</taxon>
        <taxon>Ascomycota</taxon>
        <taxon>Pezizomycotina</taxon>
        <taxon>Sordariomycetes</taxon>
        <taxon>Hypocreomycetidae</taxon>
        <taxon>Hypocreales</taxon>
        <taxon>Nectriaceae</taxon>
        <taxon>Fusarium</taxon>
    </lineage>
</organism>
<gene>
    <name evidence="2" type="ORF">FLONG3_9324</name>
</gene>
<sequence>MSPSTPGRGAPVRRSTRIMSTSPTLSHCSKRSMESDEDEESDLNCLQAPKRMKKDSDRALDNPSPKREPSRVAVNLPRSNVLVYRHSSCLASEPDTLADKEETLQNTIDTAKGEIQAKHKLGIKLRKQRAKFWSIVEDCEESIHVEERTIYRGKGDIEFALERLEYMRLKRIKFLRKVGVKQKQLEECYKAIGDAQETFLEAEAEMGEL</sequence>
<comment type="caution">
    <text evidence="2">The sequence shown here is derived from an EMBL/GenBank/DDBJ whole genome shotgun (WGS) entry which is preliminary data.</text>
</comment>
<feature type="compositionally biased region" description="Polar residues" evidence="1">
    <location>
        <begin position="17"/>
        <end position="27"/>
    </location>
</feature>
<keyword evidence="3" id="KW-1185">Reference proteome</keyword>
<dbReference type="Proteomes" id="UP000266234">
    <property type="component" value="Unassembled WGS sequence"/>
</dbReference>
<feature type="compositionally biased region" description="Basic and acidic residues" evidence="1">
    <location>
        <begin position="54"/>
        <end position="70"/>
    </location>
</feature>
<proteinExistence type="predicted"/>
<name>A0A395RYJ8_9HYPO</name>
<evidence type="ECO:0000256" key="1">
    <source>
        <dbReference type="SAM" id="MobiDB-lite"/>
    </source>
</evidence>
<evidence type="ECO:0000313" key="2">
    <source>
        <dbReference type="EMBL" id="RGP65171.1"/>
    </source>
</evidence>
<protein>
    <submittedName>
        <fullName evidence="2">Uncharacterized protein</fullName>
    </submittedName>
</protein>
<reference evidence="2 3" key="1">
    <citation type="journal article" date="2018" name="PLoS Pathog.">
        <title>Evolution of structural diversity of trichothecenes, a family of toxins produced by plant pathogenic and entomopathogenic fungi.</title>
        <authorList>
            <person name="Proctor R.H."/>
            <person name="McCormick S.P."/>
            <person name="Kim H.S."/>
            <person name="Cardoza R.E."/>
            <person name="Stanley A.M."/>
            <person name="Lindo L."/>
            <person name="Kelly A."/>
            <person name="Brown D.W."/>
            <person name="Lee T."/>
            <person name="Vaughan M.M."/>
            <person name="Alexander N.J."/>
            <person name="Busman M."/>
            <person name="Gutierrez S."/>
        </authorList>
    </citation>
    <scope>NUCLEOTIDE SEQUENCE [LARGE SCALE GENOMIC DNA]</scope>
    <source>
        <strain evidence="2 3">NRRL 20695</strain>
    </source>
</reference>
<accession>A0A395RYJ8</accession>
<dbReference type="EMBL" id="PXOG01000240">
    <property type="protein sequence ID" value="RGP65171.1"/>
    <property type="molecule type" value="Genomic_DNA"/>
</dbReference>
<evidence type="ECO:0000313" key="3">
    <source>
        <dbReference type="Proteomes" id="UP000266234"/>
    </source>
</evidence>